<reference evidence="2 3" key="1">
    <citation type="submission" date="2024-08" db="EMBL/GenBank/DDBJ databases">
        <title>Gnathostoma spinigerum genome.</title>
        <authorList>
            <person name="Gonzalez-Bertolin B."/>
            <person name="Monzon S."/>
            <person name="Zaballos A."/>
            <person name="Jimenez P."/>
            <person name="Dekumyoy P."/>
            <person name="Varona S."/>
            <person name="Cuesta I."/>
            <person name="Sumanam S."/>
            <person name="Adisakwattana P."/>
            <person name="Gasser R.B."/>
            <person name="Hernandez-Gonzalez A."/>
            <person name="Young N.D."/>
            <person name="Perteguer M.J."/>
        </authorList>
    </citation>
    <scope>NUCLEOTIDE SEQUENCE [LARGE SCALE GENOMIC DNA]</scope>
    <source>
        <strain evidence="2">AL3</strain>
        <tissue evidence="2">Liver</tissue>
    </source>
</reference>
<comment type="caution">
    <text evidence="2">The sequence shown here is derived from an EMBL/GenBank/DDBJ whole genome shotgun (WGS) entry which is preliminary data.</text>
</comment>
<name>A0ABD6EAR8_9BILA</name>
<accession>A0ABD6EAR8</accession>
<sequence>MNCLKSQLKCLSSKSIAYLCARTTSSRGRDLSLVHGSPSVAVFPSLFLSATSAGNPYRLPSSQNNLLIYTFPTFEKLEYKAPSTNLNEILEKFDPVVYKAPVEEPVDWIRPEIFAGARMLTIRRKKMNKHKRRKRLKRDAFKIAKYEREKRAEKERAFRSKMKALMHELQTFDPEQYVSDVISRAKREWTSELAPTGRKLYPHWSTLMSLEELYGLPYDDYIDKRAGLPSDEDREQIRKLRIEYYRKFCGRNIETDSNKEKDESS</sequence>
<protein>
    <recommendedName>
        <fullName evidence="1">Ribosomal protein mS38 C-terminal domain-containing protein</fullName>
    </recommendedName>
</protein>
<dbReference type="Proteomes" id="UP001608902">
    <property type="component" value="Unassembled WGS sequence"/>
</dbReference>
<dbReference type="AlphaFoldDB" id="A0ABD6EAR8"/>
<evidence type="ECO:0000313" key="2">
    <source>
        <dbReference type="EMBL" id="MFH4974516.1"/>
    </source>
</evidence>
<gene>
    <name evidence="2" type="ORF">AB6A40_001225</name>
</gene>
<evidence type="ECO:0000259" key="1">
    <source>
        <dbReference type="SMART" id="SM01155"/>
    </source>
</evidence>
<keyword evidence="3" id="KW-1185">Reference proteome</keyword>
<dbReference type="EMBL" id="JBGFUD010000436">
    <property type="protein sequence ID" value="MFH4974516.1"/>
    <property type="molecule type" value="Genomic_DNA"/>
</dbReference>
<proteinExistence type="predicted"/>
<feature type="domain" description="Ribosomal protein mS38 C-terminal" evidence="1">
    <location>
        <begin position="115"/>
        <end position="148"/>
    </location>
</feature>
<dbReference type="SMART" id="SM01155">
    <property type="entry name" value="DUF1713"/>
    <property type="match status" value="1"/>
</dbReference>
<evidence type="ECO:0000313" key="3">
    <source>
        <dbReference type="Proteomes" id="UP001608902"/>
    </source>
</evidence>
<dbReference type="InterPro" id="IPR013177">
    <property type="entry name" value="Ribosomal_mS38_C"/>
</dbReference>
<organism evidence="2 3">
    <name type="scientific">Gnathostoma spinigerum</name>
    <dbReference type="NCBI Taxonomy" id="75299"/>
    <lineage>
        <taxon>Eukaryota</taxon>
        <taxon>Metazoa</taxon>
        <taxon>Ecdysozoa</taxon>
        <taxon>Nematoda</taxon>
        <taxon>Chromadorea</taxon>
        <taxon>Rhabditida</taxon>
        <taxon>Spirurina</taxon>
        <taxon>Gnathostomatomorpha</taxon>
        <taxon>Gnathostomatoidea</taxon>
        <taxon>Gnathostomatidae</taxon>
        <taxon>Gnathostoma</taxon>
    </lineage>
</organism>
<dbReference type="Pfam" id="PF08213">
    <property type="entry name" value="COX24_C"/>
    <property type="match status" value="1"/>
</dbReference>